<organism evidence="2 3">
    <name type="scientific">Pinibacter soli</name>
    <dbReference type="NCBI Taxonomy" id="3044211"/>
    <lineage>
        <taxon>Bacteria</taxon>
        <taxon>Pseudomonadati</taxon>
        <taxon>Bacteroidota</taxon>
        <taxon>Chitinophagia</taxon>
        <taxon>Chitinophagales</taxon>
        <taxon>Chitinophagaceae</taxon>
        <taxon>Pinibacter</taxon>
    </lineage>
</organism>
<evidence type="ECO:0000313" key="3">
    <source>
        <dbReference type="Proteomes" id="UP001226434"/>
    </source>
</evidence>
<dbReference type="EMBL" id="JASBRG010000007">
    <property type="protein sequence ID" value="MDI3321092.1"/>
    <property type="molecule type" value="Genomic_DNA"/>
</dbReference>
<keyword evidence="1" id="KW-0732">Signal</keyword>
<gene>
    <name evidence="2" type="ORF">QJ048_14965</name>
</gene>
<reference evidence="2 3" key="1">
    <citation type="submission" date="2023-05" db="EMBL/GenBank/DDBJ databases">
        <title>Genome sequence of Pinibacter sp. MAH-24.</title>
        <authorList>
            <person name="Huq M.A."/>
        </authorList>
    </citation>
    <scope>NUCLEOTIDE SEQUENCE [LARGE SCALE GENOMIC DNA]</scope>
    <source>
        <strain evidence="2 3">MAH-24</strain>
    </source>
</reference>
<proteinExistence type="predicted"/>
<feature type="signal peptide" evidence="1">
    <location>
        <begin position="1"/>
        <end position="30"/>
    </location>
</feature>
<comment type="caution">
    <text evidence="2">The sequence shown here is derived from an EMBL/GenBank/DDBJ whole genome shotgun (WGS) entry which is preliminary data.</text>
</comment>
<dbReference type="PROSITE" id="PS51257">
    <property type="entry name" value="PROKAR_LIPOPROTEIN"/>
    <property type="match status" value="1"/>
</dbReference>
<sequence>MLNRIFTHRTPFKVLLLLVFSIFYFVQAQASFIACAYNDYPTLSSAKQSHSFNISKKGKEKKALTKLNKRYQAGDLIAILPLTVEVEKPFCLIEKDWQQFFFDLPVNYPYCLSLRGPPAFD</sequence>
<evidence type="ECO:0000256" key="1">
    <source>
        <dbReference type="SAM" id="SignalP"/>
    </source>
</evidence>
<dbReference type="Proteomes" id="UP001226434">
    <property type="component" value="Unassembled WGS sequence"/>
</dbReference>
<feature type="chain" id="PRO_5046508977" evidence="1">
    <location>
        <begin position="31"/>
        <end position="121"/>
    </location>
</feature>
<keyword evidence="3" id="KW-1185">Reference proteome</keyword>
<evidence type="ECO:0000313" key="2">
    <source>
        <dbReference type="EMBL" id="MDI3321092.1"/>
    </source>
</evidence>
<dbReference type="RefSeq" id="WP_282335198.1">
    <property type="nucleotide sequence ID" value="NZ_JASBRG010000007.1"/>
</dbReference>
<protein>
    <submittedName>
        <fullName evidence="2">Uncharacterized protein</fullName>
    </submittedName>
</protein>
<accession>A0ABT6RGX8</accession>
<name>A0ABT6RGX8_9BACT</name>